<dbReference type="Proteomes" id="UP000265515">
    <property type="component" value="Unassembled WGS sequence"/>
</dbReference>
<keyword evidence="5" id="KW-0256">Endoplasmic reticulum</keyword>
<keyword evidence="5" id="KW-0931">ER-Golgi transport</keyword>
<dbReference type="AlphaFoldDB" id="A0A388JXT0"/>
<accession>A0A388JXT0</accession>
<dbReference type="GO" id="GO:0005789">
    <property type="term" value="C:endoplasmic reticulum membrane"/>
    <property type="evidence" value="ECO:0007669"/>
    <property type="project" value="UniProtKB-SubCell"/>
</dbReference>
<dbReference type="InterPro" id="IPR008417">
    <property type="entry name" value="BAP29/BAP31"/>
</dbReference>
<dbReference type="GO" id="GO:0070973">
    <property type="term" value="P:protein localization to endoplasmic reticulum exit site"/>
    <property type="evidence" value="ECO:0007669"/>
    <property type="project" value="UniProtKB-UniRule"/>
</dbReference>
<feature type="transmembrane region" description="Helical" evidence="5">
    <location>
        <begin position="93"/>
        <end position="110"/>
    </location>
</feature>
<sequence length="197" mass="22704">MALQWIAVASITALELLLLVVVSIPLPRKLRLRVAKVVEGLWRPIFAVIPFMVFQLAEVVVKFERRLICKNDVCTSSDRDRFEKSMARAQRNGILTVVGLVCYWLLYRFITIQQCISQLENDKSKSDNEVTALRKELGGLQDDLEKKKSEMREKLMLIEKLEQKVDLADEEIARNVNHANELEQELRLRKHSTGAMP</sequence>
<comment type="function">
    <text evidence="5">May play a role in anterograde transport of membrane proteins from the endoplasmic reticulum to the Golgi.</text>
</comment>
<dbReference type="EMBL" id="BFEA01000030">
    <property type="protein sequence ID" value="GBG62578.1"/>
    <property type="molecule type" value="Genomic_DNA"/>
</dbReference>
<comment type="subcellular location">
    <subcellularLocation>
        <location evidence="5">Endoplasmic reticulum membrane</location>
        <topology evidence="5">Multi-pass membrane protein</topology>
    </subcellularLocation>
    <subcellularLocation>
        <location evidence="1">Membrane</location>
        <topology evidence="1">Multi-pass membrane protein</topology>
    </subcellularLocation>
</comment>
<keyword evidence="5" id="KW-0813">Transport</keyword>
<evidence type="ECO:0000256" key="5">
    <source>
        <dbReference type="RuleBase" id="RU367026"/>
    </source>
</evidence>
<dbReference type="OrthoDB" id="1901634at2759"/>
<evidence type="ECO:0000256" key="2">
    <source>
        <dbReference type="ARBA" id="ARBA00022692"/>
    </source>
</evidence>
<organism evidence="8 9">
    <name type="scientific">Chara braunii</name>
    <name type="common">Braun's stonewort</name>
    <dbReference type="NCBI Taxonomy" id="69332"/>
    <lineage>
        <taxon>Eukaryota</taxon>
        <taxon>Viridiplantae</taxon>
        <taxon>Streptophyta</taxon>
        <taxon>Charophyceae</taxon>
        <taxon>Charales</taxon>
        <taxon>Characeae</taxon>
        <taxon>Chara</taxon>
    </lineage>
</organism>
<comment type="similarity">
    <text evidence="5">Belongs to the BCAP29/BCAP31 family.</text>
</comment>
<dbReference type="GO" id="GO:0006888">
    <property type="term" value="P:endoplasmic reticulum to Golgi vesicle-mediated transport"/>
    <property type="evidence" value="ECO:0007669"/>
    <property type="project" value="UniProtKB-UniRule"/>
</dbReference>
<keyword evidence="2 5" id="KW-0812">Transmembrane</keyword>
<dbReference type="GO" id="GO:0006886">
    <property type="term" value="P:intracellular protein transport"/>
    <property type="evidence" value="ECO:0007669"/>
    <property type="project" value="UniProtKB-UniRule"/>
</dbReference>
<proteinExistence type="inferred from homology"/>
<keyword evidence="6" id="KW-0175">Coiled coil</keyword>
<keyword evidence="4 5" id="KW-0472">Membrane</keyword>
<keyword evidence="5" id="KW-0653">Protein transport</keyword>
<gene>
    <name evidence="8" type="ORF">CBR_g31214</name>
</gene>
<dbReference type="InterPro" id="IPR040463">
    <property type="entry name" value="BAP29/BAP31_N"/>
</dbReference>
<evidence type="ECO:0000256" key="4">
    <source>
        <dbReference type="ARBA" id="ARBA00023136"/>
    </source>
</evidence>
<feature type="domain" description="BAP29/BAP31 transmembrane" evidence="7">
    <location>
        <begin position="1"/>
        <end position="122"/>
    </location>
</feature>
<keyword evidence="9" id="KW-1185">Reference proteome</keyword>
<evidence type="ECO:0000259" key="7">
    <source>
        <dbReference type="Pfam" id="PF05529"/>
    </source>
</evidence>
<dbReference type="PANTHER" id="PTHR12701">
    <property type="entry name" value="BCR-ASSOCIATED PROTEIN, BAP"/>
    <property type="match status" value="1"/>
</dbReference>
<dbReference type="PANTHER" id="PTHR12701:SF20">
    <property type="entry name" value="ENDOPLASMIC RETICULUM TRANSMEMBRANE PROTEIN"/>
    <property type="match status" value="1"/>
</dbReference>
<dbReference type="Gramene" id="GBG62578">
    <property type="protein sequence ID" value="GBG62578"/>
    <property type="gene ID" value="CBR_g31214"/>
</dbReference>
<comment type="caution">
    <text evidence="5">Lacks conserved residue(s) required for the propagation of feature annotation.</text>
</comment>
<evidence type="ECO:0000256" key="6">
    <source>
        <dbReference type="SAM" id="Coils"/>
    </source>
</evidence>
<evidence type="ECO:0000313" key="8">
    <source>
        <dbReference type="EMBL" id="GBG62578.1"/>
    </source>
</evidence>
<name>A0A388JXT0_CHABU</name>
<feature type="transmembrane region" description="Helical" evidence="5">
    <location>
        <begin position="6"/>
        <end position="26"/>
    </location>
</feature>
<dbReference type="Pfam" id="PF05529">
    <property type="entry name" value="Bap31"/>
    <property type="match status" value="1"/>
</dbReference>
<evidence type="ECO:0000256" key="3">
    <source>
        <dbReference type="ARBA" id="ARBA00022989"/>
    </source>
</evidence>
<comment type="caution">
    <text evidence="8">The sequence shown here is derived from an EMBL/GenBank/DDBJ whole genome shotgun (WGS) entry which is preliminary data.</text>
</comment>
<dbReference type="OMA" id="YRFITIQ"/>
<evidence type="ECO:0000313" key="9">
    <source>
        <dbReference type="Proteomes" id="UP000265515"/>
    </source>
</evidence>
<keyword evidence="3 5" id="KW-1133">Transmembrane helix</keyword>
<protein>
    <recommendedName>
        <fullName evidence="5">Endoplasmic reticulum transmembrane protein</fullName>
    </recommendedName>
</protein>
<evidence type="ECO:0000256" key="1">
    <source>
        <dbReference type="ARBA" id="ARBA00004141"/>
    </source>
</evidence>
<reference evidence="8 9" key="1">
    <citation type="journal article" date="2018" name="Cell">
        <title>The Chara Genome: Secondary Complexity and Implications for Plant Terrestrialization.</title>
        <authorList>
            <person name="Nishiyama T."/>
            <person name="Sakayama H."/>
            <person name="Vries J.D."/>
            <person name="Buschmann H."/>
            <person name="Saint-Marcoux D."/>
            <person name="Ullrich K.K."/>
            <person name="Haas F.B."/>
            <person name="Vanderstraeten L."/>
            <person name="Becker D."/>
            <person name="Lang D."/>
            <person name="Vosolsobe S."/>
            <person name="Rombauts S."/>
            <person name="Wilhelmsson P.K.I."/>
            <person name="Janitza P."/>
            <person name="Kern R."/>
            <person name="Heyl A."/>
            <person name="Rumpler F."/>
            <person name="Villalobos L.I.A.C."/>
            <person name="Clay J.M."/>
            <person name="Skokan R."/>
            <person name="Toyoda A."/>
            <person name="Suzuki Y."/>
            <person name="Kagoshima H."/>
            <person name="Schijlen E."/>
            <person name="Tajeshwar N."/>
            <person name="Catarino B."/>
            <person name="Hetherington A.J."/>
            <person name="Saltykova A."/>
            <person name="Bonnot C."/>
            <person name="Breuninger H."/>
            <person name="Symeonidi A."/>
            <person name="Radhakrishnan G.V."/>
            <person name="Van Nieuwerburgh F."/>
            <person name="Deforce D."/>
            <person name="Chang C."/>
            <person name="Karol K.G."/>
            <person name="Hedrich R."/>
            <person name="Ulvskov P."/>
            <person name="Glockner G."/>
            <person name="Delwiche C.F."/>
            <person name="Petrasek J."/>
            <person name="Van de Peer Y."/>
            <person name="Friml J."/>
            <person name="Beilby M."/>
            <person name="Dolan L."/>
            <person name="Kohara Y."/>
            <person name="Sugano S."/>
            <person name="Fujiyama A."/>
            <person name="Delaux P.-M."/>
            <person name="Quint M."/>
            <person name="TheiBen G."/>
            <person name="Hagemann M."/>
            <person name="Harholt J."/>
            <person name="Dunand C."/>
            <person name="Zachgo S."/>
            <person name="Langdale J."/>
            <person name="Maumus F."/>
            <person name="Straeten D.V.D."/>
            <person name="Gould S.B."/>
            <person name="Rensing S.A."/>
        </authorList>
    </citation>
    <scope>NUCLEOTIDE SEQUENCE [LARGE SCALE GENOMIC DNA]</scope>
    <source>
        <strain evidence="8 9">S276</strain>
    </source>
</reference>
<feature type="coiled-coil region" evidence="6">
    <location>
        <begin position="116"/>
        <end position="185"/>
    </location>
</feature>